<accession>A0A6M6E6P9</accession>
<protein>
    <submittedName>
        <fullName evidence="1">Uncharacterized protein</fullName>
    </submittedName>
</protein>
<proteinExistence type="predicted"/>
<dbReference type="RefSeq" id="WP_171778254.1">
    <property type="nucleotide sequence ID" value="NZ_CP045273.1"/>
</dbReference>
<sequence>MGGKEGSRGYLYQAIASVLNSLNEDDWNSVQIEPDSANDKIDVLWEYENNRKKATQVKSSINNITKSDILKWLEDLIEDAGEVEEVSLLLIGSCNDSTKRFINQLDKRGSAESQREIEETLELPANIKLFSGAVHIQLENFNQEALESKINMALDKFLTKRGHSINYYIREMMVGAIIYQFFGLSKDGRKMSKEEFEQQILEWVYFNYPEVKGTDLLKRNLAVYFYFSQRFGFSTKIKGFLFGFRSNPFIEAAKEELLQTIDKIEAINLPKKSSESYEQEEKKAHPRNNALISIIAPPTYRYREISDDRKNDFIQRTQEALGRTIKKSFFYVGELKENTSSRTISVLPMNYPRIEGTELETKKDDLIRDFIRGLNHLEESIKYFNYLRTFAVIPLVLKNEGTVFNEEINVTLRFPKNVKIATSKTFKSPDNIELIEQFIDSKGIFDQVLRHWEDSRVAENVNLYHSLRMPSLPLHPFENKTKKLDEAKDDFRSYMRSLFSADVFEEQDETVLKYSFSKLNVSESISFPSFILVNADDPFEINYEITSKNLTRLIKGTLFYEK</sequence>
<keyword evidence="1" id="KW-0614">Plasmid</keyword>
<geneLocation type="plasmid" evidence="2">
    <name>pfdu301a</name>
</geneLocation>
<dbReference type="AlphaFoldDB" id="A0A6M6E6P9"/>
<evidence type="ECO:0000313" key="2">
    <source>
        <dbReference type="Proteomes" id="UP000501076"/>
    </source>
</evidence>
<evidence type="ECO:0000313" key="1">
    <source>
        <dbReference type="EMBL" id="QJX80268.1"/>
    </source>
</evidence>
<gene>
    <name evidence="1" type="ORF">FDZ14_29670</name>
</gene>
<dbReference type="Proteomes" id="UP000501076">
    <property type="component" value="Plasmid pFDU301A"/>
</dbReference>
<reference evidence="1 2" key="1">
    <citation type="submission" date="2019-10" db="EMBL/GenBank/DDBJ databases">
        <title>Complete genome sequences for adaption low water activity.</title>
        <authorList>
            <person name="Zhao L."/>
            <person name="Zhong J."/>
        </authorList>
    </citation>
    <scope>NUCLEOTIDE SEQUENCE [LARGE SCALE GENOMIC DNA]</scope>
    <source>
        <strain evidence="1 2">FDU301</strain>
        <plasmid evidence="2">pfdu301a</plasmid>
    </source>
</reference>
<organism evidence="1 2">
    <name type="scientific">Priestia megaterium</name>
    <name type="common">Bacillus megaterium</name>
    <dbReference type="NCBI Taxonomy" id="1404"/>
    <lineage>
        <taxon>Bacteria</taxon>
        <taxon>Bacillati</taxon>
        <taxon>Bacillota</taxon>
        <taxon>Bacilli</taxon>
        <taxon>Bacillales</taxon>
        <taxon>Bacillaceae</taxon>
        <taxon>Priestia</taxon>
    </lineage>
</organism>
<dbReference type="EMBL" id="CP045273">
    <property type="protein sequence ID" value="QJX80268.1"/>
    <property type="molecule type" value="Genomic_DNA"/>
</dbReference>
<name>A0A6M6E6P9_PRIMG</name>